<accession>A0A151B394</accession>
<keyword evidence="3" id="KW-0808">Transferase</keyword>
<dbReference type="AlphaFoldDB" id="A0A151B394"/>
<organism evidence="3 4">
    <name type="scientific">Clostridium tepidiprofundi DSM 19306</name>
    <dbReference type="NCBI Taxonomy" id="1121338"/>
    <lineage>
        <taxon>Bacteria</taxon>
        <taxon>Bacillati</taxon>
        <taxon>Bacillota</taxon>
        <taxon>Clostridia</taxon>
        <taxon>Eubacteriales</taxon>
        <taxon>Clostridiaceae</taxon>
        <taxon>Clostridium</taxon>
    </lineage>
</organism>
<protein>
    <submittedName>
        <fullName evidence="3">Methylmalonyl-CoA carboxyltransferase 12S subunit</fullName>
        <ecNumber evidence="3">2.1.3.1</ecNumber>
    </submittedName>
</protein>
<reference evidence="3 4" key="1">
    <citation type="submission" date="2016-02" db="EMBL/GenBank/DDBJ databases">
        <title>Genome sequence of Clostridium tepidiprofundi DSM 19306.</title>
        <authorList>
            <person name="Poehlein A."/>
            <person name="Daniel R."/>
        </authorList>
    </citation>
    <scope>NUCLEOTIDE SEQUENCE [LARGE SCALE GENOMIC DNA]</scope>
    <source>
        <strain evidence="3 4">DSM 19306</strain>
    </source>
</reference>
<sequence length="496" mass="54918">MDKIEKLQKIMQERGDIDNTDKKEMQHNLHKLTARERILLLLDDGSFIEFGSLIKGNGDGVITGYGTVNGRLVFVYSQDYTVSGGALTKYNCEKIYNIMDMAGKMGAPLVQIFDSVGTKLTEGLNVLKEYGKILNKNASLSGVIPRIAIVAGACVGSAALNCTMSDFSVIVKNSGEVGLTSINKLIEQEEKYVDKSMYADAENSVHNGNVQMYANDEKEALNIVKKIIEYIPSNNLESSPLAKEVSDLNVLNEKLNSMVRNDKCDIFEIVSEISDKASLIEINKEWEKSVMTLLVKINGRTVGIIGNNSKHKSGINMKFADKISRFVKMCDCFNIPILSLVDTKGFAISIDEENNGFALYASKIVYSLASARVPKVSLIIGEAYGSGYLALASREVAFDITLAWPSAKISLTEPEGLIKTIYREEISALDNPKKEEDTIIKKYIDEVTDPFKAAEKGLIDDIIMPSETKPRLYAVLDMLLTKRELRYPKKHGSELI</sequence>
<dbReference type="RefSeq" id="WP_066825353.1">
    <property type="nucleotide sequence ID" value="NZ_LTBA01000018.1"/>
</dbReference>
<dbReference type="PANTHER" id="PTHR43842:SF2">
    <property type="entry name" value="PROPIONYL-COA CARBOXYLASE BETA CHAIN, MITOCHONDRIAL"/>
    <property type="match status" value="1"/>
</dbReference>
<gene>
    <name evidence="3" type="ORF">CLTEP_17130</name>
</gene>
<comment type="caution">
    <text evidence="3">The sequence shown here is derived from an EMBL/GenBank/DDBJ whole genome shotgun (WGS) entry which is preliminary data.</text>
</comment>
<dbReference type="InterPro" id="IPR029045">
    <property type="entry name" value="ClpP/crotonase-like_dom_sf"/>
</dbReference>
<dbReference type="InterPro" id="IPR011763">
    <property type="entry name" value="COA_CT_C"/>
</dbReference>
<feature type="domain" description="CoA carboxyltransferase N-terminal" evidence="1">
    <location>
        <begin position="1"/>
        <end position="243"/>
    </location>
</feature>
<dbReference type="InterPro" id="IPR034733">
    <property type="entry name" value="AcCoA_carboxyl_beta"/>
</dbReference>
<dbReference type="GO" id="GO:0047154">
    <property type="term" value="F:methylmalonyl-CoA carboxytransferase activity"/>
    <property type="evidence" value="ECO:0007669"/>
    <property type="project" value="UniProtKB-EC"/>
</dbReference>
<dbReference type="PROSITE" id="PS50989">
    <property type="entry name" value="COA_CT_CTER"/>
    <property type="match status" value="1"/>
</dbReference>
<dbReference type="InterPro" id="IPR011762">
    <property type="entry name" value="COA_CT_N"/>
</dbReference>
<keyword evidence="4" id="KW-1185">Reference proteome</keyword>
<name>A0A151B394_9CLOT</name>
<evidence type="ECO:0000313" key="4">
    <source>
        <dbReference type="Proteomes" id="UP000075531"/>
    </source>
</evidence>
<dbReference type="SUPFAM" id="SSF52096">
    <property type="entry name" value="ClpP/crotonase"/>
    <property type="match status" value="2"/>
</dbReference>
<dbReference type="InterPro" id="IPR051047">
    <property type="entry name" value="AccD/PCCB"/>
</dbReference>
<dbReference type="GO" id="GO:0004658">
    <property type="term" value="F:propionyl-CoA carboxylase activity"/>
    <property type="evidence" value="ECO:0007669"/>
    <property type="project" value="TreeGrafter"/>
</dbReference>
<dbReference type="EMBL" id="LTBA01000018">
    <property type="protein sequence ID" value="KYH34381.1"/>
    <property type="molecule type" value="Genomic_DNA"/>
</dbReference>
<dbReference type="PANTHER" id="PTHR43842">
    <property type="entry name" value="PROPIONYL-COA CARBOXYLASE BETA CHAIN"/>
    <property type="match status" value="1"/>
</dbReference>
<dbReference type="Gene3D" id="3.90.226.10">
    <property type="entry name" value="2-enoyl-CoA Hydratase, Chain A, domain 1"/>
    <property type="match status" value="2"/>
</dbReference>
<dbReference type="PROSITE" id="PS50980">
    <property type="entry name" value="COA_CT_NTER"/>
    <property type="match status" value="1"/>
</dbReference>
<evidence type="ECO:0000259" key="2">
    <source>
        <dbReference type="PROSITE" id="PS50989"/>
    </source>
</evidence>
<dbReference type="OrthoDB" id="9803706at2"/>
<proteinExistence type="predicted"/>
<feature type="domain" description="CoA carboxyltransferase C-terminal" evidence="2">
    <location>
        <begin position="240"/>
        <end position="491"/>
    </location>
</feature>
<dbReference type="PATRIC" id="fig|1121338.3.peg.1753"/>
<dbReference type="Pfam" id="PF01039">
    <property type="entry name" value="Carboxyl_trans"/>
    <property type="match status" value="1"/>
</dbReference>
<evidence type="ECO:0000259" key="1">
    <source>
        <dbReference type="PROSITE" id="PS50980"/>
    </source>
</evidence>
<dbReference type="STRING" id="1121338.CLTEP_17130"/>
<dbReference type="Proteomes" id="UP000075531">
    <property type="component" value="Unassembled WGS sequence"/>
</dbReference>
<dbReference type="EC" id="2.1.3.1" evidence="3"/>
<evidence type="ECO:0000313" key="3">
    <source>
        <dbReference type="EMBL" id="KYH34381.1"/>
    </source>
</evidence>